<keyword evidence="5" id="KW-0539">Nucleus</keyword>
<feature type="domain" description="MADS-box" evidence="6">
    <location>
        <begin position="8"/>
        <end position="68"/>
    </location>
</feature>
<dbReference type="InterPro" id="IPR002100">
    <property type="entry name" value="TF_MADSbox"/>
</dbReference>
<sequence>MSSGRKTRGRQKIEMKKISDETSLQVSFSKRRGGLFKKASELCTLCGAEVALVIFSPGGKVFSFGHPNVDAVIDRYLLYVPPQNDGVTQFIEAQRSVNVCQLNTQLTHINNMLDNEKRRHDELNHIRKMIEDHCWWACPVDGMNWAQLDLFKNALEDLKKRIAQLADRHVFQGPPTQTLPFFVENGSSPSMPLNHQSTQHAQMFPDQVFQNPMLQPHSFGFNNMGGGAGGGYGTSGFF</sequence>
<reference evidence="7 8" key="2">
    <citation type="journal article" date="2017" name="Front. Plant Sci.">
        <title>Gene Classification and Mining of Molecular Markers Useful in Red Clover (Trifolium pratense) Breeding.</title>
        <authorList>
            <person name="Istvanek J."/>
            <person name="Dluhosova J."/>
            <person name="Dluhos P."/>
            <person name="Patkova L."/>
            <person name="Nedelnik J."/>
            <person name="Repkova J."/>
        </authorList>
    </citation>
    <scope>NUCLEOTIDE SEQUENCE [LARGE SCALE GENOMIC DNA]</scope>
    <source>
        <strain evidence="8">cv. Tatra</strain>
        <tissue evidence="7">Young leaves</tissue>
    </source>
</reference>
<dbReference type="CDD" id="cd00265">
    <property type="entry name" value="MADS_MEF2_like"/>
    <property type="match status" value="1"/>
</dbReference>
<proteinExistence type="predicted"/>
<protein>
    <submittedName>
        <fullName evidence="7">Agamous-like mads-box protein agl62-like</fullName>
    </submittedName>
</protein>
<dbReference type="SUPFAM" id="SSF55455">
    <property type="entry name" value="SRF-like"/>
    <property type="match status" value="1"/>
</dbReference>
<dbReference type="AlphaFoldDB" id="A0A2K3M1G7"/>
<dbReference type="PANTHER" id="PTHR11945:SF818">
    <property type="entry name" value="AGAMOUS-LIKE MADS-BOX PROTEIN AGL62"/>
    <property type="match status" value="1"/>
</dbReference>
<dbReference type="SMART" id="SM00432">
    <property type="entry name" value="MADS"/>
    <property type="match status" value="1"/>
</dbReference>
<evidence type="ECO:0000256" key="3">
    <source>
        <dbReference type="ARBA" id="ARBA00023125"/>
    </source>
</evidence>
<keyword evidence="3" id="KW-0238">DNA-binding</keyword>
<name>A0A2K3M1G7_TRIPR</name>
<dbReference type="GO" id="GO:0046983">
    <property type="term" value="F:protein dimerization activity"/>
    <property type="evidence" value="ECO:0007669"/>
    <property type="project" value="InterPro"/>
</dbReference>
<comment type="subcellular location">
    <subcellularLocation>
        <location evidence="1">Nucleus</location>
    </subcellularLocation>
</comment>
<dbReference type="InterPro" id="IPR036879">
    <property type="entry name" value="TF_MADSbox_sf"/>
</dbReference>
<dbReference type="InterPro" id="IPR033896">
    <property type="entry name" value="MEF2-like_N"/>
</dbReference>
<evidence type="ECO:0000313" key="7">
    <source>
        <dbReference type="EMBL" id="PNX84593.1"/>
    </source>
</evidence>
<evidence type="ECO:0000313" key="8">
    <source>
        <dbReference type="Proteomes" id="UP000236291"/>
    </source>
</evidence>
<evidence type="ECO:0000256" key="5">
    <source>
        <dbReference type="ARBA" id="ARBA00023242"/>
    </source>
</evidence>
<gene>
    <name evidence="7" type="ORF">L195_g040655</name>
</gene>
<evidence type="ECO:0000256" key="1">
    <source>
        <dbReference type="ARBA" id="ARBA00004123"/>
    </source>
</evidence>
<dbReference type="Pfam" id="PF00319">
    <property type="entry name" value="SRF-TF"/>
    <property type="match status" value="1"/>
</dbReference>
<evidence type="ECO:0000256" key="4">
    <source>
        <dbReference type="ARBA" id="ARBA00023163"/>
    </source>
</evidence>
<evidence type="ECO:0000256" key="2">
    <source>
        <dbReference type="ARBA" id="ARBA00023015"/>
    </source>
</evidence>
<reference evidence="7 8" key="1">
    <citation type="journal article" date="2014" name="Am. J. Bot.">
        <title>Genome assembly and annotation for red clover (Trifolium pratense; Fabaceae).</title>
        <authorList>
            <person name="Istvanek J."/>
            <person name="Jaros M."/>
            <person name="Krenek A."/>
            <person name="Repkova J."/>
        </authorList>
    </citation>
    <scope>NUCLEOTIDE SEQUENCE [LARGE SCALE GENOMIC DNA]</scope>
    <source>
        <strain evidence="8">cv. Tatra</strain>
        <tissue evidence="7">Young leaves</tissue>
    </source>
</reference>
<keyword evidence="2" id="KW-0805">Transcription regulation</keyword>
<dbReference type="EMBL" id="ASHM01046713">
    <property type="protein sequence ID" value="PNX84593.1"/>
    <property type="molecule type" value="Genomic_DNA"/>
</dbReference>
<keyword evidence="4" id="KW-0804">Transcription</keyword>
<dbReference type="PROSITE" id="PS50066">
    <property type="entry name" value="MADS_BOX_2"/>
    <property type="match status" value="1"/>
</dbReference>
<dbReference type="FunFam" id="3.40.1810.10:FF:000006">
    <property type="entry name" value="Agamous-like MADS-box protein AGL62"/>
    <property type="match status" value="1"/>
</dbReference>
<evidence type="ECO:0000259" key="6">
    <source>
        <dbReference type="PROSITE" id="PS50066"/>
    </source>
</evidence>
<dbReference type="Gene3D" id="3.40.1810.10">
    <property type="entry name" value="Transcription factor, MADS-box"/>
    <property type="match status" value="1"/>
</dbReference>
<organism evidence="7 8">
    <name type="scientific">Trifolium pratense</name>
    <name type="common">Red clover</name>
    <dbReference type="NCBI Taxonomy" id="57577"/>
    <lineage>
        <taxon>Eukaryota</taxon>
        <taxon>Viridiplantae</taxon>
        <taxon>Streptophyta</taxon>
        <taxon>Embryophyta</taxon>
        <taxon>Tracheophyta</taxon>
        <taxon>Spermatophyta</taxon>
        <taxon>Magnoliopsida</taxon>
        <taxon>eudicotyledons</taxon>
        <taxon>Gunneridae</taxon>
        <taxon>Pentapetalae</taxon>
        <taxon>rosids</taxon>
        <taxon>fabids</taxon>
        <taxon>Fabales</taxon>
        <taxon>Fabaceae</taxon>
        <taxon>Papilionoideae</taxon>
        <taxon>50 kb inversion clade</taxon>
        <taxon>NPAAA clade</taxon>
        <taxon>Hologalegina</taxon>
        <taxon>IRL clade</taxon>
        <taxon>Trifolieae</taxon>
        <taxon>Trifolium</taxon>
    </lineage>
</organism>
<dbReference type="GO" id="GO:0045944">
    <property type="term" value="P:positive regulation of transcription by RNA polymerase II"/>
    <property type="evidence" value="ECO:0007669"/>
    <property type="project" value="InterPro"/>
</dbReference>
<comment type="caution">
    <text evidence="7">The sequence shown here is derived from an EMBL/GenBank/DDBJ whole genome shotgun (WGS) entry which is preliminary data.</text>
</comment>
<dbReference type="Proteomes" id="UP000236291">
    <property type="component" value="Unassembled WGS sequence"/>
</dbReference>
<dbReference type="GO" id="GO:0000978">
    <property type="term" value="F:RNA polymerase II cis-regulatory region sequence-specific DNA binding"/>
    <property type="evidence" value="ECO:0007669"/>
    <property type="project" value="TreeGrafter"/>
</dbReference>
<dbReference type="GO" id="GO:0005634">
    <property type="term" value="C:nucleus"/>
    <property type="evidence" value="ECO:0007669"/>
    <property type="project" value="UniProtKB-SubCell"/>
</dbReference>
<dbReference type="PANTHER" id="PTHR11945">
    <property type="entry name" value="MADS BOX PROTEIN"/>
    <property type="match status" value="1"/>
</dbReference>
<dbReference type="Gene3D" id="6.10.140.920">
    <property type="match status" value="1"/>
</dbReference>
<dbReference type="GO" id="GO:0000981">
    <property type="term" value="F:DNA-binding transcription factor activity, RNA polymerase II-specific"/>
    <property type="evidence" value="ECO:0007669"/>
    <property type="project" value="TreeGrafter"/>
</dbReference>
<dbReference type="PRINTS" id="PR00404">
    <property type="entry name" value="MADSDOMAIN"/>
</dbReference>
<accession>A0A2K3M1G7</accession>